<dbReference type="GO" id="GO:0009007">
    <property type="term" value="F:site-specific DNA-methyltransferase (adenine-specific) activity"/>
    <property type="evidence" value="ECO:0007669"/>
    <property type="project" value="UniProtKB-EC"/>
</dbReference>
<evidence type="ECO:0000256" key="5">
    <source>
        <dbReference type="ARBA" id="ARBA00022691"/>
    </source>
</evidence>
<keyword evidence="6" id="KW-0680">Restriction system</keyword>
<accession>A0A8J6QAE9</accession>
<dbReference type="PRINTS" id="PR00507">
    <property type="entry name" value="N12N6MTFRASE"/>
</dbReference>
<gene>
    <name evidence="10" type="ORF">ICJ83_06780</name>
</gene>
<feature type="domain" description="N6 adenine-specific DNA methyltransferase N-terminal" evidence="9">
    <location>
        <begin position="6"/>
        <end position="127"/>
    </location>
</feature>
<evidence type="ECO:0000259" key="9">
    <source>
        <dbReference type="Pfam" id="PF12161"/>
    </source>
</evidence>
<keyword evidence="4" id="KW-0808">Transferase</keyword>
<dbReference type="GO" id="GO:0009307">
    <property type="term" value="P:DNA restriction-modification system"/>
    <property type="evidence" value="ECO:0007669"/>
    <property type="project" value="UniProtKB-KW"/>
</dbReference>
<dbReference type="GO" id="GO:0032259">
    <property type="term" value="P:methylation"/>
    <property type="evidence" value="ECO:0007669"/>
    <property type="project" value="UniProtKB-KW"/>
</dbReference>
<dbReference type="AlphaFoldDB" id="A0A8J6QAE9"/>
<name>A0A8J6QAE9_9FLAO</name>
<dbReference type="SUPFAM" id="SSF53335">
    <property type="entry name" value="S-adenosyl-L-methionine-dependent methyltransferases"/>
    <property type="match status" value="1"/>
</dbReference>
<organism evidence="10 11">
    <name type="scientific">Aestuariibaculum sediminum</name>
    <dbReference type="NCBI Taxonomy" id="2770637"/>
    <lineage>
        <taxon>Bacteria</taxon>
        <taxon>Pseudomonadati</taxon>
        <taxon>Bacteroidota</taxon>
        <taxon>Flavobacteriia</taxon>
        <taxon>Flavobacteriales</taxon>
        <taxon>Flavobacteriaceae</taxon>
    </lineage>
</organism>
<dbReference type="PANTHER" id="PTHR42933:SF3">
    <property type="entry name" value="TYPE I RESTRICTION ENZYME MJAVIII METHYLASE SUBUNIT"/>
    <property type="match status" value="1"/>
</dbReference>
<evidence type="ECO:0000313" key="11">
    <source>
        <dbReference type="Proteomes" id="UP000600588"/>
    </source>
</evidence>
<dbReference type="Proteomes" id="UP000600588">
    <property type="component" value="Unassembled WGS sequence"/>
</dbReference>
<dbReference type="GO" id="GO:0003677">
    <property type="term" value="F:DNA binding"/>
    <property type="evidence" value="ECO:0007669"/>
    <property type="project" value="InterPro"/>
</dbReference>
<dbReference type="GO" id="GO:0008170">
    <property type="term" value="F:N-methyltransferase activity"/>
    <property type="evidence" value="ECO:0007669"/>
    <property type="project" value="InterPro"/>
</dbReference>
<evidence type="ECO:0000256" key="1">
    <source>
        <dbReference type="ARBA" id="ARBA00006594"/>
    </source>
</evidence>
<evidence type="ECO:0000256" key="6">
    <source>
        <dbReference type="ARBA" id="ARBA00022747"/>
    </source>
</evidence>
<dbReference type="PANTHER" id="PTHR42933">
    <property type="entry name" value="SLR6095 PROTEIN"/>
    <property type="match status" value="1"/>
</dbReference>
<evidence type="ECO:0000313" key="10">
    <source>
        <dbReference type="EMBL" id="MBD0831831.1"/>
    </source>
</evidence>
<dbReference type="InterPro" id="IPR038333">
    <property type="entry name" value="T1MK-like_N_sf"/>
</dbReference>
<dbReference type="EC" id="2.1.1.72" evidence="2"/>
<evidence type="ECO:0000259" key="8">
    <source>
        <dbReference type="Pfam" id="PF02384"/>
    </source>
</evidence>
<dbReference type="EMBL" id="JACVXB010000002">
    <property type="protein sequence ID" value="MBD0831831.1"/>
    <property type="molecule type" value="Genomic_DNA"/>
</dbReference>
<dbReference type="Pfam" id="PF12161">
    <property type="entry name" value="HsdM_N"/>
    <property type="match status" value="1"/>
</dbReference>
<comment type="catalytic activity">
    <reaction evidence="7">
        <text>a 2'-deoxyadenosine in DNA + S-adenosyl-L-methionine = an N(6)-methyl-2'-deoxyadenosine in DNA + S-adenosyl-L-homocysteine + H(+)</text>
        <dbReference type="Rhea" id="RHEA:15197"/>
        <dbReference type="Rhea" id="RHEA-COMP:12418"/>
        <dbReference type="Rhea" id="RHEA-COMP:12419"/>
        <dbReference type="ChEBI" id="CHEBI:15378"/>
        <dbReference type="ChEBI" id="CHEBI:57856"/>
        <dbReference type="ChEBI" id="CHEBI:59789"/>
        <dbReference type="ChEBI" id="CHEBI:90615"/>
        <dbReference type="ChEBI" id="CHEBI:90616"/>
        <dbReference type="EC" id="2.1.1.72"/>
    </reaction>
</comment>
<evidence type="ECO:0000256" key="3">
    <source>
        <dbReference type="ARBA" id="ARBA00022603"/>
    </source>
</evidence>
<dbReference type="InterPro" id="IPR003356">
    <property type="entry name" value="DNA_methylase_A-5"/>
</dbReference>
<keyword evidence="3 10" id="KW-0489">Methyltransferase</keyword>
<keyword evidence="11" id="KW-1185">Reference proteome</keyword>
<protein>
    <recommendedName>
        <fullName evidence="2">site-specific DNA-methyltransferase (adenine-specific)</fullName>
        <ecNumber evidence="2">2.1.1.72</ecNumber>
    </recommendedName>
</protein>
<reference evidence="10 11" key="1">
    <citation type="submission" date="2020-09" db="EMBL/GenBank/DDBJ databases">
        <title>TT11 complete genome.</title>
        <authorList>
            <person name="Wu Z."/>
        </authorList>
    </citation>
    <scope>NUCLEOTIDE SEQUENCE [LARGE SCALE GENOMIC DNA]</scope>
    <source>
        <strain evidence="10 11">TT11</strain>
    </source>
</reference>
<dbReference type="InterPro" id="IPR022749">
    <property type="entry name" value="D12N6_MeTrfase_N"/>
</dbReference>
<dbReference type="Pfam" id="PF02384">
    <property type="entry name" value="N6_Mtase"/>
    <property type="match status" value="1"/>
</dbReference>
<comment type="similarity">
    <text evidence="1">Belongs to the N(4)/N(6)-methyltransferase family.</text>
</comment>
<dbReference type="PROSITE" id="PS00092">
    <property type="entry name" value="N6_MTASE"/>
    <property type="match status" value="1"/>
</dbReference>
<dbReference type="InterPro" id="IPR051537">
    <property type="entry name" value="DNA_Adenine_Mtase"/>
</dbReference>
<keyword evidence="5" id="KW-0949">S-adenosyl-L-methionine</keyword>
<sequence length="516" mass="59449">MLSNELKSKINKLWDKFWSRGITNPIIAIEQISYLIFMRRIDDTDTLEKAKAISAKKKYKSIFDGQEDCRWSHFSQLDPDTMLEVVSKKAFPFIKNLNDPSQPYSRYMENAIFIINNSSLLDDAVESIDELFSEIKKQQDEGQQFQDTQGDLYEYLIDEMGSGGKNGQFRTPRHLIQLMCEIIDPDVNDKICDPACGTGGFLVGAYQHILTKHTSPKEIIKDENGLQRFRRFGGDKITEQEVWDNLWKKSFFGFDVDQTMVRIGLMNLMLHGIKIPQIENIDSLSKKYDKEYKDGEYSVILANPPFTGRIDKDGMSDKLKITGTHSELLFLMRISKMLRSGGKAAVIIPEGVLFGNSKAQKQTREILLKDNKLEAVISLPGGAFKPYTGVKTAILVFTKAEEESTTWHTEKVWFYELKNDGYSLDDNRKKLAENPLPIVVDAYKNKAFKTPIERTNHFFVPLAEIQENELDLSYNRYKKFEYEEHSYEPPQKILEALFVLENEIQKDMDELKNLIG</sequence>
<dbReference type="InterPro" id="IPR002052">
    <property type="entry name" value="DNA_methylase_N6_adenine_CS"/>
</dbReference>
<dbReference type="Gene3D" id="1.20.1260.30">
    <property type="match status" value="1"/>
</dbReference>
<evidence type="ECO:0000256" key="2">
    <source>
        <dbReference type="ARBA" id="ARBA00011900"/>
    </source>
</evidence>
<dbReference type="Gene3D" id="3.40.50.150">
    <property type="entry name" value="Vaccinia Virus protein VP39"/>
    <property type="match status" value="1"/>
</dbReference>
<dbReference type="RefSeq" id="WP_188229619.1">
    <property type="nucleotide sequence ID" value="NZ_JACVXB010000002.1"/>
</dbReference>
<evidence type="ECO:0000256" key="7">
    <source>
        <dbReference type="ARBA" id="ARBA00047942"/>
    </source>
</evidence>
<comment type="caution">
    <text evidence="10">The sequence shown here is derived from an EMBL/GenBank/DDBJ whole genome shotgun (WGS) entry which is preliminary data.</text>
</comment>
<proteinExistence type="inferred from homology"/>
<evidence type="ECO:0000256" key="4">
    <source>
        <dbReference type="ARBA" id="ARBA00022679"/>
    </source>
</evidence>
<feature type="domain" description="DNA methylase adenine-specific" evidence="8">
    <location>
        <begin position="146"/>
        <end position="485"/>
    </location>
</feature>
<dbReference type="InterPro" id="IPR029063">
    <property type="entry name" value="SAM-dependent_MTases_sf"/>
</dbReference>